<dbReference type="Gene3D" id="1.20.1050.10">
    <property type="match status" value="1"/>
</dbReference>
<dbReference type="InterPro" id="IPR036282">
    <property type="entry name" value="Glutathione-S-Trfase_C_sf"/>
</dbReference>
<dbReference type="CDD" id="cd03046">
    <property type="entry name" value="GST_N_GTT1_like"/>
    <property type="match status" value="1"/>
</dbReference>
<evidence type="ECO:0000313" key="3">
    <source>
        <dbReference type="EMBL" id="KAK5997443.1"/>
    </source>
</evidence>
<proteinExistence type="inferred from homology"/>
<comment type="caution">
    <text evidence="3">The sequence shown here is derived from an EMBL/GenBank/DDBJ whole genome shotgun (WGS) entry which is preliminary data.</text>
</comment>
<dbReference type="InterPro" id="IPR036249">
    <property type="entry name" value="Thioredoxin-like_sf"/>
</dbReference>
<dbReference type="InterPro" id="IPR004045">
    <property type="entry name" value="Glutathione_S-Trfase_N"/>
</dbReference>
<feature type="domain" description="GST C-terminal" evidence="2">
    <location>
        <begin position="95"/>
        <end position="242"/>
    </location>
</feature>
<evidence type="ECO:0000313" key="4">
    <source>
        <dbReference type="Proteomes" id="UP001338125"/>
    </source>
</evidence>
<protein>
    <submittedName>
        <fullName evidence="3">Glutathione S-transferase 1-like protein</fullName>
    </submittedName>
</protein>
<dbReference type="SUPFAM" id="SSF52833">
    <property type="entry name" value="Thioredoxin-like"/>
    <property type="match status" value="1"/>
</dbReference>
<dbReference type="Pfam" id="PF00043">
    <property type="entry name" value="GST_C"/>
    <property type="match status" value="1"/>
</dbReference>
<organism evidence="3 4">
    <name type="scientific">Cladobotryum mycophilum</name>
    <dbReference type="NCBI Taxonomy" id="491253"/>
    <lineage>
        <taxon>Eukaryota</taxon>
        <taxon>Fungi</taxon>
        <taxon>Dikarya</taxon>
        <taxon>Ascomycota</taxon>
        <taxon>Pezizomycotina</taxon>
        <taxon>Sordariomycetes</taxon>
        <taxon>Hypocreomycetidae</taxon>
        <taxon>Hypocreales</taxon>
        <taxon>Hypocreaceae</taxon>
        <taxon>Cladobotryum</taxon>
    </lineage>
</organism>
<dbReference type="InterPro" id="IPR010987">
    <property type="entry name" value="Glutathione-S-Trfase_C-like"/>
</dbReference>
<dbReference type="EMBL" id="JAVFKD010000002">
    <property type="protein sequence ID" value="KAK5997443.1"/>
    <property type="molecule type" value="Genomic_DNA"/>
</dbReference>
<name>A0ABR0SZ87_9HYPO</name>
<dbReference type="InterPro" id="IPR004046">
    <property type="entry name" value="GST_C"/>
</dbReference>
<comment type="similarity">
    <text evidence="1">Belongs to the GST superfamily.</text>
</comment>
<dbReference type="Gene3D" id="3.40.30.10">
    <property type="entry name" value="Glutaredoxin"/>
    <property type="match status" value="1"/>
</dbReference>
<dbReference type="PANTHER" id="PTHR44051">
    <property type="entry name" value="GLUTATHIONE S-TRANSFERASE-RELATED"/>
    <property type="match status" value="1"/>
</dbReference>
<keyword evidence="4" id="KW-1185">Reference proteome</keyword>
<sequence length="246" mass="28307">MAEQDVKVTLYWLDQSRSQRILWLLEELKITYDVKVFHRDKTTKLAPPELAKVHPLGKSPVITITPPYLCEHFPEGKRIVPKRWKDGMEGKIGGETEEWLRHEYYLHYTEGSLMPFLVMSLVISQLKSPSVPFYLRPITSGVADRMYAGYVFPNVKKNLEFLEGQLKSSSGRYLCSDQLTAADVLMSFPLMGGKERFDNMGQFEGGSWKNAFPRVLEYIELLENEEGYKRSVAKIEEIDGQFAQSL</sequence>
<dbReference type="SUPFAM" id="SSF47616">
    <property type="entry name" value="GST C-terminal domain-like"/>
    <property type="match status" value="1"/>
</dbReference>
<evidence type="ECO:0000256" key="1">
    <source>
        <dbReference type="ARBA" id="ARBA00007409"/>
    </source>
</evidence>
<dbReference type="PANTHER" id="PTHR44051:SF9">
    <property type="entry name" value="GLUTATHIONE S-TRANSFERASE 1"/>
    <property type="match status" value="1"/>
</dbReference>
<evidence type="ECO:0000259" key="2">
    <source>
        <dbReference type="PROSITE" id="PS50405"/>
    </source>
</evidence>
<gene>
    <name evidence="3" type="ORF">PT974_02802</name>
</gene>
<dbReference type="Proteomes" id="UP001338125">
    <property type="component" value="Unassembled WGS sequence"/>
</dbReference>
<reference evidence="3 4" key="1">
    <citation type="submission" date="2024-01" db="EMBL/GenBank/DDBJ databases">
        <title>Complete genome of Cladobotryum mycophilum ATHUM6906.</title>
        <authorList>
            <person name="Christinaki A.C."/>
            <person name="Myridakis A.I."/>
            <person name="Kouvelis V.N."/>
        </authorList>
    </citation>
    <scope>NUCLEOTIDE SEQUENCE [LARGE SCALE GENOMIC DNA]</scope>
    <source>
        <strain evidence="3 4">ATHUM6906</strain>
    </source>
</reference>
<dbReference type="PROSITE" id="PS50405">
    <property type="entry name" value="GST_CTER"/>
    <property type="match status" value="1"/>
</dbReference>
<dbReference type="Pfam" id="PF13409">
    <property type="entry name" value="GST_N_2"/>
    <property type="match status" value="1"/>
</dbReference>
<dbReference type="CDD" id="cd03189">
    <property type="entry name" value="GST_C_GTT1_like"/>
    <property type="match status" value="1"/>
</dbReference>
<accession>A0ABR0SZ87</accession>